<evidence type="ECO:0000256" key="1">
    <source>
        <dbReference type="ARBA" id="ARBA00006484"/>
    </source>
</evidence>
<dbReference type="PRINTS" id="PR00080">
    <property type="entry name" value="SDRFAMILY"/>
</dbReference>
<dbReference type="PANTHER" id="PTHR42760:SF133">
    <property type="entry name" value="3-OXOACYL-[ACYL-CARRIER-PROTEIN] REDUCTASE"/>
    <property type="match status" value="1"/>
</dbReference>
<dbReference type="InterPro" id="IPR057326">
    <property type="entry name" value="KR_dom"/>
</dbReference>
<gene>
    <name evidence="4" type="ORF">ACFPQB_08300</name>
</gene>
<dbReference type="SUPFAM" id="SSF51735">
    <property type="entry name" value="NAD(P)-binding Rossmann-fold domains"/>
    <property type="match status" value="1"/>
</dbReference>
<organism evidence="4 5">
    <name type="scientific">Nocardioides vastitatis</name>
    <dbReference type="NCBI Taxonomy" id="2568655"/>
    <lineage>
        <taxon>Bacteria</taxon>
        <taxon>Bacillati</taxon>
        <taxon>Actinomycetota</taxon>
        <taxon>Actinomycetes</taxon>
        <taxon>Propionibacteriales</taxon>
        <taxon>Nocardioidaceae</taxon>
        <taxon>Nocardioides</taxon>
    </lineage>
</organism>
<proteinExistence type="inferred from homology"/>
<protein>
    <submittedName>
        <fullName evidence="4">SDR family NAD(P)-dependent oxidoreductase</fullName>
        <ecNumber evidence="4">1.1.1.-</ecNumber>
    </submittedName>
</protein>
<dbReference type="Gene3D" id="3.40.50.720">
    <property type="entry name" value="NAD(P)-binding Rossmann-like Domain"/>
    <property type="match status" value="1"/>
</dbReference>
<evidence type="ECO:0000256" key="2">
    <source>
        <dbReference type="ARBA" id="ARBA00023002"/>
    </source>
</evidence>
<feature type="domain" description="Ketoreductase" evidence="3">
    <location>
        <begin position="9"/>
        <end position="180"/>
    </location>
</feature>
<evidence type="ECO:0000313" key="4">
    <source>
        <dbReference type="EMBL" id="MFC5728917.1"/>
    </source>
</evidence>
<dbReference type="RefSeq" id="WP_168798355.1">
    <property type="nucleotide sequence ID" value="NZ_JBHSNS010000002.1"/>
</dbReference>
<dbReference type="InterPro" id="IPR002347">
    <property type="entry name" value="SDR_fam"/>
</dbReference>
<dbReference type="InterPro" id="IPR020904">
    <property type="entry name" value="Sc_DH/Rdtase_CS"/>
</dbReference>
<name>A0ABW0ZFT8_9ACTN</name>
<dbReference type="PANTHER" id="PTHR42760">
    <property type="entry name" value="SHORT-CHAIN DEHYDROGENASES/REDUCTASES FAMILY MEMBER"/>
    <property type="match status" value="1"/>
</dbReference>
<dbReference type="PRINTS" id="PR00081">
    <property type="entry name" value="GDHRDH"/>
</dbReference>
<evidence type="ECO:0000259" key="3">
    <source>
        <dbReference type="SMART" id="SM00822"/>
    </source>
</evidence>
<dbReference type="Pfam" id="PF13561">
    <property type="entry name" value="adh_short_C2"/>
    <property type="match status" value="1"/>
</dbReference>
<comment type="caution">
    <text evidence="4">The sequence shown here is derived from an EMBL/GenBank/DDBJ whole genome shotgun (WGS) entry which is preliminary data.</text>
</comment>
<dbReference type="EMBL" id="JBHSNS010000002">
    <property type="protein sequence ID" value="MFC5728917.1"/>
    <property type="molecule type" value="Genomic_DNA"/>
</dbReference>
<dbReference type="PROSITE" id="PS00061">
    <property type="entry name" value="ADH_SHORT"/>
    <property type="match status" value="1"/>
</dbReference>
<accession>A0ABW0ZFT8</accession>
<dbReference type="SMART" id="SM00822">
    <property type="entry name" value="PKS_KR"/>
    <property type="match status" value="1"/>
</dbReference>
<dbReference type="CDD" id="cd05233">
    <property type="entry name" value="SDR_c"/>
    <property type="match status" value="1"/>
</dbReference>
<evidence type="ECO:0000313" key="5">
    <source>
        <dbReference type="Proteomes" id="UP001596072"/>
    </source>
</evidence>
<comment type="similarity">
    <text evidence="1">Belongs to the short-chain dehydrogenases/reductases (SDR) family.</text>
</comment>
<sequence length="259" mass="25943">MTDQVLAGRTAVVTGSAGGIGVAVVRSLAARGATVVGLDLRPSDAVQELAAFYAADVSEQQQVEAAFARVAERFGDLTILVNAAGRYPSTPLLEIDAATWDGVLRTNLAGPHLCTAAFARTLVAGGSTGSVVNITSTAGTRARMGAAHYSASKAALDMLTKAQALELAGHGIRVNAVAPGYVKVDSEVNPISADYEAAVLAGIPLARAGVPQDVAEAVAFLVSPAASWITGSVLVVDGGAGVGNRGLPVSWPAGAGTLA</sequence>
<reference evidence="5" key="1">
    <citation type="journal article" date="2019" name="Int. J. Syst. Evol. Microbiol.">
        <title>The Global Catalogue of Microorganisms (GCM) 10K type strain sequencing project: providing services to taxonomists for standard genome sequencing and annotation.</title>
        <authorList>
            <consortium name="The Broad Institute Genomics Platform"/>
            <consortium name="The Broad Institute Genome Sequencing Center for Infectious Disease"/>
            <person name="Wu L."/>
            <person name="Ma J."/>
        </authorList>
    </citation>
    <scope>NUCLEOTIDE SEQUENCE [LARGE SCALE GENOMIC DNA]</scope>
    <source>
        <strain evidence="5">YIM 94188</strain>
    </source>
</reference>
<keyword evidence="2 4" id="KW-0560">Oxidoreductase</keyword>
<dbReference type="InterPro" id="IPR036291">
    <property type="entry name" value="NAD(P)-bd_dom_sf"/>
</dbReference>
<dbReference type="GO" id="GO:0016491">
    <property type="term" value="F:oxidoreductase activity"/>
    <property type="evidence" value="ECO:0007669"/>
    <property type="project" value="UniProtKB-KW"/>
</dbReference>
<dbReference type="Proteomes" id="UP001596072">
    <property type="component" value="Unassembled WGS sequence"/>
</dbReference>
<keyword evidence="5" id="KW-1185">Reference proteome</keyword>
<dbReference type="EC" id="1.1.1.-" evidence="4"/>